<dbReference type="STRING" id="92835.RS81_01626"/>
<feature type="domain" description="VWFA" evidence="1">
    <location>
        <begin position="422"/>
        <end position="610"/>
    </location>
</feature>
<evidence type="ECO:0000313" key="2">
    <source>
        <dbReference type="EMBL" id="KJL40542.1"/>
    </source>
</evidence>
<accession>A0A0M2H2A1</accession>
<name>A0A0M2H2A1_9MICO</name>
<dbReference type="Gene3D" id="3.40.50.410">
    <property type="entry name" value="von Willebrand factor, type A domain"/>
    <property type="match status" value="1"/>
</dbReference>
<gene>
    <name evidence="2" type="ORF">RS81_01626</name>
</gene>
<sequence>MWTSTLAIIVLVGAIGTVGTLVVSALADDALVSESPADAETPDAVELIEFADDEPAATAGSEPCTDVSVLSSFENAGMVESLAAAYNASPRNVAGSCVTVSASKEKSGLAASLVAAGFPSLADDAKPEIWLPDATTWLDVAADEGATSLRADGVSTGVSNVVLAMPEPLAAAIGWDAEPPTWAEVFDAAADADLWNNLGHPEWGAFKLGKTSPLMATSGEAAMFVSFGASAGDVATLTAAQVEDPAIEDEVREHELATSHYMATPEHFLWHARQAEDTGGSSADFLSAVIVDEKSVWDYNRGITSRDGITRVEGEPPAEQLVPIYPVDGYFAADNPAMRLTGDWIDPVESEAAADFVRFLRTAQGQEAVRAAGYRDLNGMLSGDVAEVGNLAQSPTATLALPAADVVTAVHASFPDVRKRANVLFLVDVSGSMDEKISASDTKLTAAQDAIALALDHFTTGDQVGLAAFAQAPDGAMVPGTLSEVSDIESSRDGFLTALDGITSMGDTPLYQAVDTFAAQQAESWSSDRINAIVLLSDGENDAPNAPTIGADEMLENLGELHHTTPVLIFTLAYGADADVDTLKSISSATGAHYYDATDPTEVEAVLGDLVTSF</sequence>
<dbReference type="EMBL" id="JYIZ01000046">
    <property type="protein sequence ID" value="KJL40542.1"/>
    <property type="molecule type" value="Genomic_DNA"/>
</dbReference>
<dbReference type="Proteomes" id="UP000033956">
    <property type="component" value="Unassembled WGS sequence"/>
</dbReference>
<dbReference type="SUPFAM" id="SSF53300">
    <property type="entry name" value="vWA-like"/>
    <property type="match status" value="1"/>
</dbReference>
<dbReference type="PATRIC" id="fig|92835.4.peg.1645"/>
<dbReference type="PANTHER" id="PTHR10166:SF37">
    <property type="entry name" value="STOLID, ISOFORM H"/>
    <property type="match status" value="1"/>
</dbReference>
<dbReference type="Pfam" id="PF13531">
    <property type="entry name" value="SBP_bac_11"/>
    <property type="match status" value="1"/>
</dbReference>
<keyword evidence="3" id="KW-1185">Reference proteome</keyword>
<comment type="caution">
    <text evidence="2">The sequence shown here is derived from an EMBL/GenBank/DDBJ whole genome shotgun (WGS) entry which is preliminary data.</text>
</comment>
<dbReference type="Pfam" id="PF13519">
    <property type="entry name" value="VWA_2"/>
    <property type="match status" value="1"/>
</dbReference>
<dbReference type="PANTHER" id="PTHR10166">
    <property type="entry name" value="VOLTAGE-DEPENDENT CALCIUM CHANNEL SUBUNIT ALPHA-2/DELTA-RELATED"/>
    <property type="match status" value="1"/>
</dbReference>
<evidence type="ECO:0000259" key="1">
    <source>
        <dbReference type="PROSITE" id="PS50234"/>
    </source>
</evidence>
<dbReference type="CDD" id="cd00198">
    <property type="entry name" value="vWFA"/>
    <property type="match status" value="1"/>
</dbReference>
<dbReference type="InterPro" id="IPR002035">
    <property type="entry name" value="VWF_A"/>
</dbReference>
<evidence type="ECO:0000313" key="3">
    <source>
        <dbReference type="Proteomes" id="UP000033956"/>
    </source>
</evidence>
<organism evidence="2 3">
    <name type="scientific">Microbacterium terrae</name>
    <dbReference type="NCBI Taxonomy" id="69369"/>
    <lineage>
        <taxon>Bacteria</taxon>
        <taxon>Bacillati</taxon>
        <taxon>Actinomycetota</taxon>
        <taxon>Actinomycetes</taxon>
        <taxon>Micrococcales</taxon>
        <taxon>Microbacteriaceae</taxon>
        <taxon>Microbacterium</taxon>
    </lineage>
</organism>
<dbReference type="InterPro" id="IPR036465">
    <property type="entry name" value="vWFA_dom_sf"/>
</dbReference>
<protein>
    <submittedName>
        <fullName evidence="2">von Willebrand factor type A domain protein</fullName>
    </submittedName>
</protein>
<proteinExistence type="predicted"/>
<dbReference type="InterPro" id="IPR051173">
    <property type="entry name" value="Ca_channel_alpha-2/delta"/>
</dbReference>
<dbReference type="AlphaFoldDB" id="A0A0M2H2A1"/>
<reference evidence="2 3" key="1">
    <citation type="submission" date="2015-02" db="EMBL/GenBank/DDBJ databases">
        <title>Draft genome sequences of ten Microbacterium spp. with emphasis on heavy metal contaminated environments.</title>
        <authorList>
            <person name="Corretto E."/>
        </authorList>
    </citation>
    <scope>NUCLEOTIDE SEQUENCE [LARGE SCALE GENOMIC DNA]</scope>
    <source>
        <strain evidence="2 3">DSM 12510</strain>
    </source>
</reference>
<dbReference type="PROSITE" id="PS50234">
    <property type="entry name" value="VWFA"/>
    <property type="match status" value="1"/>
</dbReference>
<dbReference type="SMART" id="SM00327">
    <property type="entry name" value="VWA"/>
    <property type="match status" value="1"/>
</dbReference>